<name>A0AAW1RVL2_9CHLO</name>
<comment type="caution">
    <text evidence="2">The sequence shown here is derived from an EMBL/GenBank/DDBJ whole genome shotgun (WGS) entry which is preliminary data.</text>
</comment>
<organism evidence="2 3">
    <name type="scientific">Apatococcus lobatus</name>
    <dbReference type="NCBI Taxonomy" id="904363"/>
    <lineage>
        <taxon>Eukaryota</taxon>
        <taxon>Viridiplantae</taxon>
        <taxon>Chlorophyta</taxon>
        <taxon>core chlorophytes</taxon>
        <taxon>Trebouxiophyceae</taxon>
        <taxon>Chlorellales</taxon>
        <taxon>Chlorellaceae</taxon>
        <taxon>Apatococcus</taxon>
    </lineage>
</organism>
<dbReference type="EMBL" id="JALJOS010000006">
    <property type="protein sequence ID" value="KAK9837805.1"/>
    <property type="molecule type" value="Genomic_DNA"/>
</dbReference>
<feature type="region of interest" description="Disordered" evidence="1">
    <location>
        <begin position="143"/>
        <end position="162"/>
    </location>
</feature>
<proteinExistence type="predicted"/>
<evidence type="ECO:0000256" key="1">
    <source>
        <dbReference type="SAM" id="MobiDB-lite"/>
    </source>
</evidence>
<dbReference type="AlphaFoldDB" id="A0AAW1RVL2"/>
<gene>
    <name evidence="2" type="ORF">WJX74_005521</name>
</gene>
<feature type="region of interest" description="Disordered" evidence="1">
    <location>
        <begin position="99"/>
        <end position="131"/>
    </location>
</feature>
<protein>
    <submittedName>
        <fullName evidence="2">Uncharacterized protein</fullName>
    </submittedName>
</protein>
<evidence type="ECO:0000313" key="2">
    <source>
        <dbReference type="EMBL" id="KAK9837805.1"/>
    </source>
</evidence>
<dbReference type="Proteomes" id="UP001438707">
    <property type="component" value="Unassembled WGS sequence"/>
</dbReference>
<sequence>MLIARRPSCRIELDVSQLETLNSVTKCQMPPTFRATPQVSSVRTPKELLATKKFTRLCQSATPLFNSWVLGSNMAEALQAVSDLLAKMIDGLADVISAATSSREQPEPPDSSRKSPVQIQMTNLSREKTPVYEGRTMLKSAVDDPAATELATWNPEGLPSTS</sequence>
<reference evidence="2 3" key="1">
    <citation type="journal article" date="2024" name="Nat. Commun.">
        <title>Phylogenomics reveals the evolutionary origins of lichenization in chlorophyte algae.</title>
        <authorList>
            <person name="Puginier C."/>
            <person name="Libourel C."/>
            <person name="Otte J."/>
            <person name="Skaloud P."/>
            <person name="Haon M."/>
            <person name="Grisel S."/>
            <person name="Petersen M."/>
            <person name="Berrin J.G."/>
            <person name="Delaux P.M."/>
            <person name="Dal Grande F."/>
            <person name="Keller J."/>
        </authorList>
    </citation>
    <scope>NUCLEOTIDE SEQUENCE [LARGE SCALE GENOMIC DNA]</scope>
    <source>
        <strain evidence="2 3">SAG 2145</strain>
    </source>
</reference>
<feature type="compositionally biased region" description="Basic and acidic residues" evidence="1">
    <location>
        <begin position="104"/>
        <end position="113"/>
    </location>
</feature>
<feature type="compositionally biased region" description="Polar residues" evidence="1">
    <location>
        <begin position="114"/>
        <end position="124"/>
    </location>
</feature>
<keyword evidence="3" id="KW-1185">Reference proteome</keyword>
<accession>A0AAW1RVL2</accession>
<evidence type="ECO:0000313" key="3">
    <source>
        <dbReference type="Proteomes" id="UP001438707"/>
    </source>
</evidence>